<evidence type="ECO:0000313" key="2">
    <source>
        <dbReference type="EMBL" id="AOS43494.1"/>
    </source>
</evidence>
<sequence length="182" mass="19634">MKSFSRLLPLCTLLTLPLAAAELPARVPELAQGEISALAADPVIVSAVTAQNDRGATLADVTAADKVWLATPGTADFMKLVIDSPAGEHLRTWRKSRPYVSEIIVMDRLGANVAITEKTSDYWQGDEPKFSASFKDAGLVFIDRMKFDDSTQTYSVQVSVPVRDPAGTLIGVLCCGLDLEHL</sequence>
<dbReference type="OrthoDB" id="9772755at2"/>
<dbReference type="CDD" id="cd18773">
    <property type="entry name" value="PDC1_HK_sensor"/>
    <property type="match status" value="1"/>
</dbReference>
<dbReference type="AlphaFoldDB" id="A0A1D8ARH4"/>
<evidence type="ECO:0008006" key="4">
    <source>
        <dbReference type="Google" id="ProtNLM"/>
    </source>
</evidence>
<dbReference type="KEGG" id="obg:Verru16b_00539"/>
<dbReference type="EMBL" id="CP016094">
    <property type="protein sequence ID" value="AOS43494.1"/>
    <property type="molecule type" value="Genomic_DNA"/>
</dbReference>
<feature type="signal peptide" evidence="1">
    <location>
        <begin position="1"/>
        <end position="20"/>
    </location>
</feature>
<dbReference type="STRING" id="1838286.Verru16b_00539"/>
<feature type="chain" id="PRO_5009104975" description="Cache domain protein" evidence="1">
    <location>
        <begin position="21"/>
        <end position="182"/>
    </location>
</feature>
<accession>A0A1D8ARH4</accession>
<reference evidence="2 3" key="1">
    <citation type="submission" date="2016-06" db="EMBL/GenBank/DDBJ databases">
        <title>Three novel species with peptidoglycan cell walls form the new genus Lacunisphaera gen. nov. in the family Opitutaceae of the verrucomicrobial subdivision 4.</title>
        <authorList>
            <person name="Rast P."/>
            <person name="Gloeckner I."/>
            <person name="Jogler M."/>
            <person name="Boedeker C."/>
            <person name="Jeske O."/>
            <person name="Wiegand S."/>
            <person name="Reinhardt R."/>
            <person name="Schumann P."/>
            <person name="Rohde M."/>
            <person name="Spring S."/>
            <person name="Gloeckner F.O."/>
            <person name="Jogler C."/>
        </authorList>
    </citation>
    <scope>NUCLEOTIDE SEQUENCE [LARGE SCALE GENOMIC DNA]</scope>
    <source>
        <strain evidence="2 3">IG16b</strain>
    </source>
</reference>
<dbReference type="RefSeq" id="WP_069960839.1">
    <property type="nucleotide sequence ID" value="NZ_CP016094.1"/>
</dbReference>
<protein>
    <recommendedName>
        <fullName evidence="4">Cache domain protein</fullName>
    </recommendedName>
</protein>
<dbReference type="Gene3D" id="3.30.450.20">
    <property type="entry name" value="PAS domain"/>
    <property type="match status" value="1"/>
</dbReference>
<organism evidence="2 3">
    <name type="scientific">Lacunisphaera limnophila</name>
    <dbReference type="NCBI Taxonomy" id="1838286"/>
    <lineage>
        <taxon>Bacteria</taxon>
        <taxon>Pseudomonadati</taxon>
        <taxon>Verrucomicrobiota</taxon>
        <taxon>Opitutia</taxon>
        <taxon>Opitutales</taxon>
        <taxon>Opitutaceae</taxon>
        <taxon>Lacunisphaera</taxon>
    </lineage>
</organism>
<proteinExistence type="predicted"/>
<dbReference type="PATRIC" id="fig|1838286.3.peg.546"/>
<name>A0A1D8ARH4_9BACT</name>
<evidence type="ECO:0000256" key="1">
    <source>
        <dbReference type="SAM" id="SignalP"/>
    </source>
</evidence>
<keyword evidence="3" id="KW-1185">Reference proteome</keyword>
<keyword evidence="1" id="KW-0732">Signal</keyword>
<evidence type="ECO:0000313" key="3">
    <source>
        <dbReference type="Proteomes" id="UP000095228"/>
    </source>
</evidence>
<dbReference type="Proteomes" id="UP000095228">
    <property type="component" value="Chromosome"/>
</dbReference>
<gene>
    <name evidence="2" type="ORF">Verru16b_00539</name>
</gene>